<feature type="active site" evidence="16">
    <location>
        <position position="179"/>
    </location>
</feature>
<dbReference type="InterPro" id="IPR006094">
    <property type="entry name" value="Oxid_FAD_bind_N"/>
</dbReference>
<dbReference type="EC" id="1.3.1.98" evidence="16"/>
<feature type="domain" description="FAD-binding PCMH-type" evidence="17">
    <location>
        <begin position="34"/>
        <end position="201"/>
    </location>
</feature>
<evidence type="ECO:0000256" key="16">
    <source>
        <dbReference type="HAMAP-Rule" id="MF_00037"/>
    </source>
</evidence>
<keyword evidence="7 16" id="KW-0285">Flavoprotein</keyword>
<comment type="similarity">
    <text evidence="16">Belongs to the MurB family.</text>
</comment>
<protein>
    <recommendedName>
        <fullName evidence="16">UDP-N-acetylenolpyruvoylglucosamine reductase</fullName>
        <ecNumber evidence="16">1.3.1.98</ecNumber>
    </recommendedName>
    <alternativeName>
        <fullName evidence="16">UDP-N-acetylmuramate dehydrogenase</fullName>
    </alternativeName>
</protein>
<keyword evidence="12 16" id="KW-0560">Oxidoreductase</keyword>
<comment type="cofactor">
    <cofactor evidence="1 16">
        <name>FAD</name>
        <dbReference type="ChEBI" id="CHEBI:57692"/>
    </cofactor>
</comment>
<evidence type="ECO:0000256" key="14">
    <source>
        <dbReference type="ARBA" id="ARBA00023316"/>
    </source>
</evidence>
<keyword evidence="8 16" id="KW-0274">FAD</keyword>
<dbReference type="SUPFAM" id="SSF56194">
    <property type="entry name" value="Uridine diphospho-N-Acetylenolpyruvylglucosamine reductase, MurB, C-terminal domain"/>
    <property type="match status" value="1"/>
</dbReference>
<evidence type="ECO:0000313" key="18">
    <source>
        <dbReference type="EMBL" id="MBC5696380.1"/>
    </source>
</evidence>
<keyword evidence="11 16" id="KW-0573">Peptidoglycan synthesis</keyword>
<dbReference type="InterPro" id="IPR011601">
    <property type="entry name" value="MurB_C"/>
</dbReference>
<dbReference type="RefSeq" id="WP_186970487.1">
    <property type="nucleotide sequence ID" value="NZ_JACOPK010000010.1"/>
</dbReference>
<dbReference type="SUPFAM" id="SSF56176">
    <property type="entry name" value="FAD-binding/transporter-associated domain-like"/>
    <property type="match status" value="1"/>
</dbReference>
<evidence type="ECO:0000256" key="9">
    <source>
        <dbReference type="ARBA" id="ARBA00022857"/>
    </source>
</evidence>
<dbReference type="InterPro" id="IPR016167">
    <property type="entry name" value="FAD-bd_PCMH_sub1"/>
</dbReference>
<evidence type="ECO:0000256" key="10">
    <source>
        <dbReference type="ARBA" id="ARBA00022960"/>
    </source>
</evidence>
<comment type="subcellular location">
    <subcellularLocation>
        <location evidence="3 16">Cytoplasm</location>
    </subcellularLocation>
</comment>
<sequence length="305" mass="33014">MLNNIKGCAEALRETAPEIDILINEPMRRHTTFSIGGPADLFILPKTRRELIGALEVLRAQGVPMLLLGNGSNILVSDEGVRGAVVCTSEVDEVRVGDDNTLTAEAGALLSRIARRAQRAGLTGAEFAGGIPGSLGGAVFMNAGAYDGQMAGIVESTEYLDAEGNIHTLRGEEHGFGYRRSIFRDHPDWTVLRSVIRLQPGDSAAILDKMNDFSQRRRDKQPLNFPSAGSTFKRPEGYFAGKLIEDAGLKGASVGAAQVSEKHAGFLINRGGATCDDMLHLIELVQERVREQFGVELECEVRIVR</sequence>
<dbReference type="Proteomes" id="UP000641741">
    <property type="component" value="Unassembled WGS sequence"/>
</dbReference>
<name>A0ABR7GQ07_9FIRM</name>
<dbReference type="InterPro" id="IPR016166">
    <property type="entry name" value="FAD-bd_PCMH"/>
</dbReference>
<evidence type="ECO:0000256" key="8">
    <source>
        <dbReference type="ARBA" id="ARBA00022827"/>
    </source>
</evidence>
<keyword evidence="5 16" id="KW-0963">Cytoplasm</keyword>
<accession>A0ABR7GQ07</accession>
<evidence type="ECO:0000256" key="12">
    <source>
        <dbReference type="ARBA" id="ARBA00023002"/>
    </source>
</evidence>
<dbReference type="Pfam" id="PF01565">
    <property type="entry name" value="FAD_binding_4"/>
    <property type="match status" value="1"/>
</dbReference>
<gene>
    <name evidence="16 18" type="primary">murB</name>
    <name evidence="18" type="ORF">H8S02_10555</name>
</gene>
<dbReference type="NCBIfam" id="NF010480">
    <property type="entry name" value="PRK13905.1"/>
    <property type="match status" value="1"/>
</dbReference>
<keyword evidence="19" id="KW-1185">Reference proteome</keyword>
<feature type="active site" evidence="16">
    <location>
        <position position="300"/>
    </location>
</feature>
<dbReference type="Gene3D" id="3.30.43.10">
    <property type="entry name" value="Uridine Diphospho-n-acetylenolpyruvylglucosamine Reductase, domain 2"/>
    <property type="match status" value="1"/>
</dbReference>
<dbReference type="GO" id="GO:0008762">
    <property type="term" value="F:UDP-N-acetylmuramate dehydrogenase activity"/>
    <property type="evidence" value="ECO:0007669"/>
    <property type="project" value="UniProtKB-EC"/>
</dbReference>
<dbReference type="HAMAP" id="MF_00037">
    <property type="entry name" value="MurB"/>
    <property type="match status" value="1"/>
</dbReference>
<dbReference type="InterPro" id="IPR036635">
    <property type="entry name" value="MurB_C_sf"/>
</dbReference>
<dbReference type="NCBIfam" id="TIGR00179">
    <property type="entry name" value="murB"/>
    <property type="match status" value="1"/>
</dbReference>
<dbReference type="InterPro" id="IPR036318">
    <property type="entry name" value="FAD-bd_PCMH-like_sf"/>
</dbReference>
<evidence type="ECO:0000256" key="13">
    <source>
        <dbReference type="ARBA" id="ARBA00023306"/>
    </source>
</evidence>
<evidence type="ECO:0000256" key="7">
    <source>
        <dbReference type="ARBA" id="ARBA00022630"/>
    </source>
</evidence>
<evidence type="ECO:0000313" key="19">
    <source>
        <dbReference type="Proteomes" id="UP000641741"/>
    </source>
</evidence>
<comment type="function">
    <text evidence="2 16">Cell wall formation.</text>
</comment>
<evidence type="ECO:0000256" key="5">
    <source>
        <dbReference type="ARBA" id="ARBA00022490"/>
    </source>
</evidence>
<keyword evidence="10 16" id="KW-0133">Cell shape</keyword>
<evidence type="ECO:0000256" key="6">
    <source>
        <dbReference type="ARBA" id="ARBA00022618"/>
    </source>
</evidence>
<dbReference type="Pfam" id="PF02873">
    <property type="entry name" value="MurB_C"/>
    <property type="match status" value="1"/>
</dbReference>
<dbReference type="PANTHER" id="PTHR21071">
    <property type="entry name" value="UDP-N-ACETYLENOLPYRUVOYLGLUCOSAMINE REDUCTASE"/>
    <property type="match status" value="1"/>
</dbReference>
<evidence type="ECO:0000256" key="1">
    <source>
        <dbReference type="ARBA" id="ARBA00001974"/>
    </source>
</evidence>
<dbReference type="Gene3D" id="3.30.465.10">
    <property type="match status" value="1"/>
</dbReference>
<dbReference type="EMBL" id="JACOPK010000010">
    <property type="protein sequence ID" value="MBC5696380.1"/>
    <property type="molecule type" value="Genomic_DNA"/>
</dbReference>
<evidence type="ECO:0000256" key="3">
    <source>
        <dbReference type="ARBA" id="ARBA00004496"/>
    </source>
</evidence>
<evidence type="ECO:0000256" key="2">
    <source>
        <dbReference type="ARBA" id="ARBA00003921"/>
    </source>
</evidence>
<keyword evidence="9 16" id="KW-0521">NADP</keyword>
<dbReference type="PANTHER" id="PTHR21071:SF4">
    <property type="entry name" value="UDP-N-ACETYLENOLPYRUVOYLGLUCOSAMINE REDUCTASE"/>
    <property type="match status" value="1"/>
</dbReference>
<keyword evidence="14 16" id="KW-0961">Cell wall biogenesis/degradation</keyword>
<comment type="catalytic activity">
    <reaction evidence="15 16">
        <text>UDP-N-acetyl-alpha-D-muramate + NADP(+) = UDP-N-acetyl-3-O-(1-carboxyvinyl)-alpha-D-glucosamine + NADPH + H(+)</text>
        <dbReference type="Rhea" id="RHEA:12248"/>
        <dbReference type="ChEBI" id="CHEBI:15378"/>
        <dbReference type="ChEBI" id="CHEBI:57783"/>
        <dbReference type="ChEBI" id="CHEBI:58349"/>
        <dbReference type="ChEBI" id="CHEBI:68483"/>
        <dbReference type="ChEBI" id="CHEBI:70757"/>
        <dbReference type="EC" id="1.3.1.98"/>
    </reaction>
</comment>
<organism evidence="18 19">
    <name type="scientific">Agathobaculum hominis</name>
    <dbReference type="NCBI Taxonomy" id="2763014"/>
    <lineage>
        <taxon>Bacteria</taxon>
        <taxon>Bacillati</taxon>
        <taxon>Bacillota</taxon>
        <taxon>Clostridia</taxon>
        <taxon>Eubacteriales</taxon>
        <taxon>Butyricicoccaceae</taxon>
        <taxon>Agathobaculum</taxon>
    </lineage>
</organism>
<evidence type="ECO:0000256" key="4">
    <source>
        <dbReference type="ARBA" id="ARBA00004752"/>
    </source>
</evidence>
<reference evidence="18 19" key="1">
    <citation type="submission" date="2020-08" db="EMBL/GenBank/DDBJ databases">
        <title>Genome public.</title>
        <authorList>
            <person name="Liu C."/>
            <person name="Sun Q."/>
        </authorList>
    </citation>
    <scope>NUCLEOTIDE SEQUENCE [LARGE SCALE GENOMIC DNA]</scope>
    <source>
        <strain evidence="18 19">M2</strain>
    </source>
</reference>
<evidence type="ECO:0000256" key="11">
    <source>
        <dbReference type="ARBA" id="ARBA00022984"/>
    </source>
</evidence>
<proteinExistence type="inferred from homology"/>
<dbReference type="Gene3D" id="3.90.78.10">
    <property type="entry name" value="UDP-N-acetylenolpyruvoylglucosamine reductase, C-terminal domain"/>
    <property type="match status" value="1"/>
</dbReference>
<dbReference type="PROSITE" id="PS51387">
    <property type="entry name" value="FAD_PCMH"/>
    <property type="match status" value="1"/>
</dbReference>
<comment type="caution">
    <text evidence="18">The sequence shown here is derived from an EMBL/GenBank/DDBJ whole genome shotgun (WGS) entry which is preliminary data.</text>
</comment>
<dbReference type="InterPro" id="IPR016169">
    <property type="entry name" value="FAD-bd_PCMH_sub2"/>
</dbReference>
<evidence type="ECO:0000259" key="17">
    <source>
        <dbReference type="PROSITE" id="PS51387"/>
    </source>
</evidence>
<keyword evidence="6 16" id="KW-0132">Cell division</keyword>
<dbReference type="InterPro" id="IPR003170">
    <property type="entry name" value="MurB"/>
</dbReference>
<comment type="pathway">
    <text evidence="4 16">Cell wall biogenesis; peptidoglycan biosynthesis.</text>
</comment>
<feature type="active site" description="Proton donor" evidence="16">
    <location>
        <position position="230"/>
    </location>
</feature>
<evidence type="ECO:0000256" key="15">
    <source>
        <dbReference type="ARBA" id="ARBA00048914"/>
    </source>
</evidence>
<keyword evidence="13 16" id="KW-0131">Cell cycle</keyword>